<protein>
    <submittedName>
        <fullName evidence="2">Protein rds1</fullName>
    </submittedName>
</protein>
<proteinExistence type="predicted"/>
<evidence type="ECO:0000313" key="3">
    <source>
        <dbReference type="Proteomes" id="UP001362999"/>
    </source>
</evidence>
<dbReference type="PANTHER" id="PTHR31694">
    <property type="entry name" value="DESICCATION-LIKE PROTEIN"/>
    <property type="match status" value="1"/>
</dbReference>
<reference evidence="2 3" key="1">
    <citation type="journal article" date="2024" name="J Genomics">
        <title>Draft genome sequencing and assembly of Favolaschia claudopus CIRM-BRFM 2984 isolated from oak limbs.</title>
        <authorList>
            <person name="Navarro D."/>
            <person name="Drula E."/>
            <person name="Chaduli D."/>
            <person name="Cazenave R."/>
            <person name="Ahrendt S."/>
            <person name="Wang J."/>
            <person name="Lipzen A."/>
            <person name="Daum C."/>
            <person name="Barry K."/>
            <person name="Grigoriev I.V."/>
            <person name="Favel A."/>
            <person name="Rosso M.N."/>
            <person name="Martin F."/>
        </authorList>
    </citation>
    <scope>NUCLEOTIDE SEQUENCE [LARGE SCALE GENOMIC DNA]</scope>
    <source>
        <strain evidence="2 3">CIRM-BRFM 2984</strain>
    </source>
</reference>
<comment type="caution">
    <text evidence="2">The sequence shown here is derived from an EMBL/GenBank/DDBJ whole genome shotgun (WGS) entry which is preliminary data.</text>
</comment>
<keyword evidence="3" id="KW-1185">Reference proteome</keyword>
<name>A0AAW0A5B7_9AGAR</name>
<sequence>MIYSVAVAFLTTLCFSKFTNAAPTRRGVSDPQVLNYALTLEHLESTFYQQGLAKFSASDFKNAGFPDWVRGRFQQISDHEATHVSFLSTALTTAGAEAVAPCEYNFPLTDVHSFVDSSIILEGVGTAAYTGGAQLIDNKGYLTVAASILAVEARHTAWLDAAVNRRNPWNTAFDTPLTPNQVYTLASGFIKSCPTGNARSLPTLTAFPSLTVADDAHPGSSTTLTFNAPASPPQLFAAFISGVGAPVFVPIESGSNKVEVPRDLIGVVYCVVTKDGKRVDDSTTVAGPAILNFGFDSRGQTV</sequence>
<dbReference type="InterPro" id="IPR052965">
    <property type="entry name" value="Pigment-catalase-like"/>
</dbReference>
<accession>A0AAW0A5B7</accession>
<dbReference type="PANTHER" id="PTHR31694:SF26">
    <property type="entry name" value="OS05G0151100 PROTEIN"/>
    <property type="match status" value="1"/>
</dbReference>
<dbReference type="SUPFAM" id="SSF47240">
    <property type="entry name" value="Ferritin-like"/>
    <property type="match status" value="1"/>
</dbReference>
<evidence type="ECO:0000313" key="2">
    <source>
        <dbReference type="EMBL" id="KAK7001347.1"/>
    </source>
</evidence>
<gene>
    <name evidence="2" type="ORF">R3P38DRAFT_3048640</name>
</gene>
<dbReference type="Pfam" id="PF13668">
    <property type="entry name" value="Ferritin_2"/>
    <property type="match status" value="1"/>
</dbReference>
<dbReference type="AlphaFoldDB" id="A0AAW0A5B7"/>
<keyword evidence="1" id="KW-0732">Signal</keyword>
<feature type="signal peptide" evidence="1">
    <location>
        <begin position="1"/>
        <end position="21"/>
    </location>
</feature>
<evidence type="ECO:0000256" key="1">
    <source>
        <dbReference type="SAM" id="SignalP"/>
    </source>
</evidence>
<organism evidence="2 3">
    <name type="scientific">Favolaschia claudopus</name>
    <dbReference type="NCBI Taxonomy" id="2862362"/>
    <lineage>
        <taxon>Eukaryota</taxon>
        <taxon>Fungi</taxon>
        <taxon>Dikarya</taxon>
        <taxon>Basidiomycota</taxon>
        <taxon>Agaricomycotina</taxon>
        <taxon>Agaricomycetes</taxon>
        <taxon>Agaricomycetidae</taxon>
        <taxon>Agaricales</taxon>
        <taxon>Marasmiineae</taxon>
        <taxon>Mycenaceae</taxon>
        <taxon>Favolaschia</taxon>
    </lineage>
</organism>
<dbReference type="CDD" id="cd00657">
    <property type="entry name" value="Ferritin_like"/>
    <property type="match status" value="1"/>
</dbReference>
<dbReference type="InterPro" id="IPR009078">
    <property type="entry name" value="Ferritin-like_SF"/>
</dbReference>
<dbReference type="Proteomes" id="UP001362999">
    <property type="component" value="Unassembled WGS sequence"/>
</dbReference>
<feature type="chain" id="PRO_5043956653" evidence="1">
    <location>
        <begin position="22"/>
        <end position="302"/>
    </location>
</feature>
<dbReference type="EMBL" id="JAWWNJ010000083">
    <property type="protein sequence ID" value="KAK7001347.1"/>
    <property type="molecule type" value="Genomic_DNA"/>
</dbReference>